<dbReference type="InterPro" id="IPR003958">
    <property type="entry name" value="CBFA_NFYB_domain"/>
</dbReference>
<feature type="compositionally biased region" description="Polar residues" evidence="3">
    <location>
        <begin position="1"/>
        <end position="11"/>
    </location>
</feature>
<accession>A0A2C5Y5G4</accession>
<name>A0A2C5Y5G4_9HYPO</name>
<dbReference type="InterPro" id="IPR009072">
    <property type="entry name" value="Histone-fold"/>
</dbReference>
<dbReference type="GO" id="GO:0016251">
    <property type="term" value="F:RNA polymerase II general transcription initiation factor activity"/>
    <property type="evidence" value="ECO:0007669"/>
    <property type="project" value="TreeGrafter"/>
</dbReference>
<proteinExistence type="predicted"/>
<keyword evidence="6" id="KW-1185">Reference proteome</keyword>
<feature type="compositionally biased region" description="Polar residues" evidence="3">
    <location>
        <begin position="18"/>
        <end position="45"/>
    </location>
</feature>
<protein>
    <recommendedName>
        <fullName evidence="4">Transcription factor CBF/NF-Y/archaeal histone domain-containing protein</fullName>
    </recommendedName>
</protein>
<feature type="compositionally biased region" description="Polar residues" evidence="3">
    <location>
        <begin position="162"/>
        <end position="171"/>
    </location>
</feature>
<feature type="compositionally biased region" description="Pro residues" evidence="3">
    <location>
        <begin position="198"/>
        <end position="209"/>
    </location>
</feature>
<evidence type="ECO:0000259" key="4">
    <source>
        <dbReference type="Pfam" id="PF00808"/>
    </source>
</evidence>
<reference evidence="5 6" key="1">
    <citation type="submission" date="2017-06" db="EMBL/GenBank/DDBJ databases">
        <title>Ant-infecting Ophiocordyceps genomes reveal a high diversity of potential behavioral manipulation genes and a possible major role for enterotoxins.</title>
        <authorList>
            <person name="De Bekker C."/>
            <person name="Evans H.C."/>
            <person name="Brachmann A."/>
            <person name="Hughes D.P."/>
        </authorList>
    </citation>
    <scope>NUCLEOTIDE SEQUENCE [LARGE SCALE GENOMIC DNA]</scope>
    <source>
        <strain evidence="5 6">Map64</strain>
    </source>
</reference>
<dbReference type="PANTHER" id="PTHR10252:SF5">
    <property type="entry name" value="DR1-ASSOCIATED COREPRESSOR"/>
    <property type="match status" value="1"/>
</dbReference>
<evidence type="ECO:0000256" key="1">
    <source>
        <dbReference type="ARBA" id="ARBA00004123"/>
    </source>
</evidence>
<dbReference type="SUPFAM" id="SSF47113">
    <property type="entry name" value="Histone-fold"/>
    <property type="match status" value="1"/>
</dbReference>
<feature type="compositionally biased region" description="Polar residues" evidence="3">
    <location>
        <begin position="56"/>
        <end position="77"/>
    </location>
</feature>
<comment type="subcellular location">
    <subcellularLocation>
        <location evidence="1">Nucleus</location>
    </subcellularLocation>
</comment>
<gene>
    <name evidence="5" type="ORF">CDD81_6559</name>
</gene>
<feature type="region of interest" description="Disordered" evidence="3">
    <location>
        <begin position="302"/>
        <end position="336"/>
    </location>
</feature>
<organism evidence="5 6">
    <name type="scientific">Ophiocordyceps australis</name>
    <dbReference type="NCBI Taxonomy" id="1399860"/>
    <lineage>
        <taxon>Eukaryota</taxon>
        <taxon>Fungi</taxon>
        <taxon>Dikarya</taxon>
        <taxon>Ascomycota</taxon>
        <taxon>Pezizomycotina</taxon>
        <taxon>Sordariomycetes</taxon>
        <taxon>Hypocreomycetidae</taxon>
        <taxon>Hypocreales</taxon>
        <taxon>Ophiocordycipitaceae</taxon>
        <taxon>Ophiocordyceps</taxon>
    </lineage>
</organism>
<comment type="caution">
    <text evidence="5">The sequence shown here is derived from an EMBL/GenBank/DDBJ whole genome shotgun (WGS) entry which is preliminary data.</text>
</comment>
<keyword evidence="2" id="KW-0539">Nucleus</keyword>
<dbReference type="GO" id="GO:0001046">
    <property type="term" value="F:core promoter sequence-specific DNA binding"/>
    <property type="evidence" value="ECO:0007669"/>
    <property type="project" value="TreeGrafter"/>
</dbReference>
<dbReference type="PANTHER" id="PTHR10252">
    <property type="entry name" value="HISTONE-LIKE TRANSCRIPTION FACTOR CCAAT-RELATED"/>
    <property type="match status" value="1"/>
</dbReference>
<feature type="compositionally biased region" description="Basic and acidic residues" evidence="3">
    <location>
        <begin position="302"/>
        <end position="314"/>
    </location>
</feature>
<dbReference type="GO" id="GO:0017054">
    <property type="term" value="C:negative cofactor 2 complex"/>
    <property type="evidence" value="ECO:0007669"/>
    <property type="project" value="TreeGrafter"/>
</dbReference>
<dbReference type="InterPro" id="IPR050568">
    <property type="entry name" value="Transcr_DNA_Rep_Reg"/>
</dbReference>
<evidence type="ECO:0000313" key="5">
    <source>
        <dbReference type="EMBL" id="PHH62926.1"/>
    </source>
</evidence>
<feature type="domain" description="Transcription factor CBF/NF-Y/archaeal histone" evidence="4">
    <location>
        <begin position="220"/>
        <end position="282"/>
    </location>
</feature>
<dbReference type="CDD" id="cd22906">
    <property type="entry name" value="HFD_DRAP1"/>
    <property type="match status" value="1"/>
</dbReference>
<dbReference type="EMBL" id="NJET01000060">
    <property type="protein sequence ID" value="PHH62926.1"/>
    <property type="molecule type" value="Genomic_DNA"/>
</dbReference>
<sequence>MSADESNSTSGYAPKSPDLSSFYSASPTLPASQQVGHPSLEQQQGEGYKEQRLANPYSSSAFPSTSVYTPPTLTFPTSHPIFVPEWRCHPPPSAYSAQQQYYHSSSALPPFNHPSRTPYGYREPLAGQRQEHQQPPPPDQEEIAHYRQQPIQPGLSLIPGASVTSPSSTGSADMPPRRRAAAAAAAAVAAEAAASSSSPPPSPPLPPSAPAVEPSPVKTKFPTARIKRIMQADEEVGKVAQQAPIAVGKALELFMVQLVNRGAEVARNKGARKVTAAMLKQVIETEEQWDFLREIVSRVDLEKDGSRAKAKTESESDEEVVEPKRRGRGGGRKKKE</sequence>
<dbReference type="Gene3D" id="1.10.20.10">
    <property type="entry name" value="Histone, subunit A"/>
    <property type="match status" value="1"/>
</dbReference>
<dbReference type="OrthoDB" id="653904at2759"/>
<dbReference type="GO" id="GO:0046982">
    <property type="term" value="F:protein heterodimerization activity"/>
    <property type="evidence" value="ECO:0007669"/>
    <property type="project" value="InterPro"/>
</dbReference>
<dbReference type="AlphaFoldDB" id="A0A2C5Y5G4"/>
<feature type="compositionally biased region" description="Basic residues" evidence="3">
    <location>
        <begin position="325"/>
        <end position="336"/>
    </location>
</feature>
<dbReference type="Proteomes" id="UP000226192">
    <property type="component" value="Unassembled WGS sequence"/>
</dbReference>
<feature type="region of interest" description="Disordered" evidence="3">
    <location>
        <begin position="1"/>
        <end position="218"/>
    </location>
</feature>
<evidence type="ECO:0000256" key="3">
    <source>
        <dbReference type="SAM" id="MobiDB-lite"/>
    </source>
</evidence>
<dbReference type="Pfam" id="PF00808">
    <property type="entry name" value="CBFD_NFYB_HMF"/>
    <property type="match status" value="1"/>
</dbReference>
<dbReference type="STRING" id="1399860.A0A2C5Y5G4"/>
<feature type="compositionally biased region" description="Low complexity" evidence="3">
    <location>
        <begin position="181"/>
        <end position="197"/>
    </location>
</feature>
<feature type="compositionally biased region" description="Low complexity" evidence="3">
    <location>
        <begin position="94"/>
        <end position="107"/>
    </location>
</feature>
<evidence type="ECO:0000313" key="6">
    <source>
        <dbReference type="Proteomes" id="UP000226192"/>
    </source>
</evidence>
<evidence type="ECO:0000256" key="2">
    <source>
        <dbReference type="ARBA" id="ARBA00023242"/>
    </source>
</evidence>